<dbReference type="Pfam" id="PF03330">
    <property type="entry name" value="DPBB_1"/>
    <property type="match status" value="1"/>
</dbReference>
<comment type="caution">
    <text evidence="8">The sequence shown here is derived from an EMBL/GenBank/DDBJ whole genome shotgun (WGS) entry which is preliminary data.</text>
</comment>
<dbReference type="NCBIfam" id="TIGR00413">
    <property type="entry name" value="rlpA"/>
    <property type="match status" value="1"/>
</dbReference>
<dbReference type="InterPro" id="IPR009009">
    <property type="entry name" value="RlpA-like_DPBB"/>
</dbReference>
<evidence type="ECO:0000256" key="6">
    <source>
        <dbReference type="SAM" id="MobiDB-lite"/>
    </source>
</evidence>
<keyword evidence="9" id="KW-1185">Reference proteome</keyword>
<dbReference type="GO" id="GO:0009279">
    <property type="term" value="C:cell outer membrane"/>
    <property type="evidence" value="ECO:0007669"/>
    <property type="project" value="TreeGrafter"/>
</dbReference>
<dbReference type="AlphaFoldDB" id="A0A7W9AKU9"/>
<evidence type="ECO:0000313" key="8">
    <source>
        <dbReference type="EMBL" id="MBB5687312.1"/>
    </source>
</evidence>
<evidence type="ECO:0000313" key="9">
    <source>
        <dbReference type="Proteomes" id="UP000549617"/>
    </source>
</evidence>
<dbReference type="InterPro" id="IPR007730">
    <property type="entry name" value="SPOR-like_dom"/>
</dbReference>
<dbReference type="GO" id="GO:0071555">
    <property type="term" value="P:cell wall organization"/>
    <property type="evidence" value="ECO:0007669"/>
    <property type="project" value="UniProtKB-KW"/>
</dbReference>
<gene>
    <name evidence="4" type="primary">rlpA</name>
    <name evidence="8" type="ORF">FHS49_003340</name>
</gene>
<dbReference type="GO" id="GO:0042834">
    <property type="term" value="F:peptidoglycan binding"/>
    <property type="evidence" value="ECO:0007669"/>
    <property type="project" value="InterPro"/>
</dbReference>
<dbReference type="Pfam" id="PF05036">
    <property type="entry name" value="SPOR"/>
    <property type="match status" value="1"/>
</dbReference>
<keyword evidence="1" id="KW-0732">Signal</keyword>
<comment type="similarity">
    <text evidence="4 5">Belongs to the RlpA family.</text>
</comment>
<reference evidence="8 9" key="1">
    <citation type="submission" date="2020-08" db="EMBL/GenBank/DDBJ databases">
        <title>Genomic Encyclopedia of Type Strains, Phase IV (KMG-IV): sequencing the most valuable type-strain genomes for metagenomic binning, comparative biology and taxonomic classification.</title>
        <authorList>
            <person name="Goeker M."/>
        </authorList>
    </citation>
    <scope>NUCLEOTIDE SEQUENCE [LARGE SCALE GENOMIC DNA]</scope>
    <source>
        <strain evidence="8 9">DSM 25079</strain>
    </source>
</reference>
<dbReference type="InterPro" id="IPR036908">
    <property type="entry name" value="RlpA-like_sf"/>
</dbReference>
<keyword evidence="8" id="KW-0449">Lipoprotein</keyword>
<name>A0A7W9AKU9_9SPHN</name>
<accession>A0A7W9AKU9</accession>
<proteinExistence type="inferred from homology"/>
<dbReference type="Gene3D" id="2.40.40.10">
    <property type="entry name" value="RlpA-like domain"/>
    <property type="match status" value="1"/>
</dbReference>
<dbReference type="Proteomes" id="UP000549617">
    <property type="component" value="Unassembled WGS sequence"/>
</dbReference>
<dbReference type="RefSeq" id="WP_246350865.1">
    <property type="nucleotide sequence ID" value="NZ_JACIJC010000005.1"/>
</dbReference>
<evidence type="ECO:0000256" key="2">
    <source>
        <dbReference type="ARBA" id="ARBA00023239"/>
    </source>
</evidence>
<dbReference type="PANTHER" id="PTHR34183">
    <property type="entry name" value="ENDOLYTIC PEPTIDOGLYCAN TRANSGLYCOSYLASE RLPA"/>
    <property type="match status" value="1"/>
</dbReference>
<feature type="domain" description="SPOR" evidence="7">
    <location>
        <begin position="251"/>
        <end position="324"/>
    </location>
</feature>
<dbReference type="PROSITE" id="PS51724">
    <property type="entry name" value="SPOR"/>
    <property type="match status" value="1"/>
</dbReference>
<evidence type="ECO:0000256" key="5">
    <source>
        <dbReference type="RuleBase" id="RU003495"/>
    </source>
</evidence>
<organism evidence="8 9">
    <name type="scientific">Sphingobium boeckii</name>
    <dbReference type="NCBI Taxonomy" id="1082345"/>
    <lineage>
        <taxon>Bacteria</taxon>
        <taxon>Pseudomonadati</taxon>
        <taxon>Pseudomonadota</taxon>
        <taxon>Alphaproteobacteria</taxon>
        <taxon>Sphingomonadales</taxon>
        <taxon>Sphingomonadaceae</taxon>
        <taxon>Sphingobium</taxon>
    </lineage>
</organism>
<evidence type="ECO:0000259" key="7">
    <source>
        <dbReference type="PROSITE" id="PS51724"/>
    </source>
</evidence>
<dbReference type="EMBL" id="JACIJC010000005">
    <property type="protein sequence ID" value="MBB5687312.1"/>
    <property type="molecule type" value="Genomic_DNA"/>
</dbReference>
<feature type="region of interest" description="Disordered" evidence="6">
    <location>
        <begin position="303"/>
        <end position="324"/>
    </location>
</feature>
<dbReference type="EC" id="4.2.2.-" evidence="4"/>
<evidence type="ECO:0000256" key="4">
    <source>
        <dbReference type="HAMAP-Rule" id="MF_02071"/>
    </source>
</evidence>
<dbReference type="SUPFAM" id="SSF110997">
    <property type="entry name" value="Sporulation related repeat"/>
    <property type="match status" value="1"/>
</dbReference>
<feature type="compositionally biased region" description="Basic and acidic residues" evidence="6">
    <location>
        <begin position="312"/>
        <end position="324"/>
    </location>
</feature>
<dbReference type="GO" id="GO:0008932">
    <property type="term" value="F:lytic endotransglycosylase activity"/>
    <property type="evidence" value="ECO:0007669"/>
    <property type="project" value="UniProtKB-UniRule"/>
</dbReference>
<dbReference type="InterPro" id="IPR012997">
    <property type="entry name" value="RplA"/>
</dbReference>
<dbReference type="InterPro" id="IPR036680">
    <property type="entry name" value="SPOR-like_sf"/>
</dbReference>
<comment type="function">
    <text evidence="4">Lytic transglycosylase with a strong preference for naked glycan strands that lack stem peptides.</text>
</comment>
<dbReference type="PANTHER" id="PTHR34183:SF1">
    <property type="entry name" value="ENDOLYTIC PEPTIDOGLYCAN TRANSGLYCOSYLASE RLPA"/>
    <property type="match status" value="1"/>
</dbReference>
<evidence type="ECO:0000256" key="3">
    <source>
        <dbReference type="ARBA" id="ARBA00023316"/>
    </source>
</evidence>
<keyword evidence="3 4" id="KW-0961">Cell wall biogenesis/degradation</keyword>
<keyword evidence="2 4" id="KW-0456">Lyase</keyword>
<dbReference type="CDD" id="cd22268">
    <property type="entry name" value="DPBB_RlpA-like"/>
    <property type="match status" value="1"/>
</dbReference>
<dbReference type="HAMAP" id="MF_02071">
    <property type="entry name" value="RlpA"/>
    <property type="match status" value="1"/>
</dbReference>
<dbReference type="GO" id="GO:0000270">
    <property type="term" value="P:peptidoglycan metabolic process"/>
    <property type="evidence" value="ECO:0007669"/>
    <property type="project" value="UniProtKB-UniRule"/>
</dbReference>
<dbReference type="SUPFAM" id="SSF50685">
    <property type="entry name" value="Barwin-like endoglucanases"/>
    <property type="match status" value="1"/>
</dbReference>
<protein>
    <recommendedName>
        <fullName evidence="4">Endolytic peptidoglycan transglycosylase RlpA</fullName>
        <ecNumber evidence="4">4.2.2.-</ecNumber>
    </recommendedName>
</protein>
<dbReference type="InterPro" id="IPR034718">
    <property type="entry name" value="RlpA"/>
</dbReference>
<dbReference type="Gene3D" id="3.30.70.1070">
    <property type="entry name" value="Sporulation related repeat"/>
    <property type="match status" value="1"/>
</dbReference>
<sequence>MTAACALLILCSCAVVDRNGDRTIVQRPLMGVGQGGIVSDNPVKIGQAYEAGGKTYVPADIPNYDEVGYASWYGDELRGGSTANGEAFNPDGISAAHRTLPLPSYVEVTALDTGRTILVRINDRGPFSGDRLIDLSQGAARQLGIAGTGHAPVRVRRVNPPEQERSALRAGAAAPERLESPKSLLVALRRKLGGAPIEIVTRPAPRPSATALAQAQTAKPTGRFIIEEPAKAAPPQLLKPKTAPTKPAAKSAITGTWYVQLGAFSSAASADALAKRAGARTDVAGKLRRVRFGPFPSEAQAKEALRSANAKGYREARLSRDAGR</sequence>
<evidence type="ECO:0000256" key="1">
    <source>
        <dbReference type="ARBA" id="ARBA00022729"/>
    </source>
</evidence>